<dbReference type="EMBL" id="LFNT01000024">
    <property type="protein sequence ID" value="KMS72843.1"/>
    <property type="molecule type" value="Genomic_DNA"/>
</dbReference>
<feature type="transmembrane region" description="Helical" evidence="9">
    <location>
        <begin position="349"/>
        <end position="367"/>
    </location>
</feature>
<dbReference type="PANTHER" id="PTHR22926">
    <property type="entry name" value="PHOSPHO-N-ACETYLMURAMOYL-PENTAPEPTIDE-TRANSFERASE"/>
    <property type="match status" value="1"/>
</dbReference>
<dbReference type="GO" id="GO:0046872">
    <property type="term" value="F:metal ion binding"/>
    <property type="evidence" value="ECO:0007669"/>
    <property type="project" value="UniProtKB-KW"/>
</dbReference>
<accession>A0A0J7ZCC3</accession>
<dbReference type="GO" id="GO:0005886">
    <property type="term" value="C:plasma membrane"/>
    <property type="evidence" value="ECO:0007669"/>
    <property type="project" value="UniProtKB-SubCell"/>
</dbReference>
<evidence type="ECO:0000256" key="4">
    <source>
        <dbReference type="ARBA" id="ARBA00022692"/>
    </source>
</evidence>
<gene>
    <name evidence="10" type="ORF">ACM01_21455</name>
</gene>
<evidence type="ECO:0000313" key="10">
    <source>
        <dbReference type="EMBL" id="KMS72843.1"/>
    </source>
</evidence>
<dbReference type="PATRIC" id="fig|1938.3.peg.5085"/>
<protein>
    <submittedName>
        <fullName evidence="10">Transferase</fullName>
    </submittedName>
</protein>
<feature type="transmembrane region" description="Helical" evidence="9">
    <location>
        <begin position="80"/>
        <end position="96"/>
    </location>
</feature>
<keyword evidence="2" id="KW-1003">Cell membrane</keyword>
<sequence>MREYLLTLCITAAVTYLLTGPVRKFAIVAGAMPEIRARDVHREPTPRLGGIAMFFGLCAGLLVADHLTNLSAVFEKSNEPRALLSGAALIWLIGVLDDKFEIDALIKLGGQMIAAGVMVMQGLTILWLPIPGFGSVALTQWQGTLLTVALVVITINAVNFVDGLDGLAAGMVCIASAAFFLYAYRVWVSYGIEAAAPATLFAAILMGMCLGFLPHNMHPARIFMGDSGSMLIGLVLAAGAISITGQVDPDALKLFAGSEKEAVHQTVPVYIPLLLPLTIIAIPAADLVLAIVRRTWRGQSPFAADRGHLHHRLLEIGHSHSRAVLIMYFWSALIAFGALAYSVNSASMWIVLSVVFLSAIGLGLLLLPRFTPRAPRWAEAIVPPRYRRRQVVAEPAATTPQTAAAETPADSLPEEEPRTPVAAGVAGVNGATAIGARSRFLDRRKAGSSR</sequence>
<feature type="transmembrane region" description="Helical" evidence="9">
    <location>
        <begin position="168"/>
        <end position="188"/>
    </location>
</feature>
<dbReference type="Pfam" id="PF00953">
    <property type="entry name" value="Glycos_transf_4"/>
    <property type="match status" value="1"/>
</dbReference>
<feature type="transmembrane region" description="Helical" evidence="9">
    <location>
        <begin position="108"/>
        <end position="129"/>
    </location>
</feature>
<name>A0A0J7ZCC3_STRVR</name>
<dbReference type="RefSeq" id="WP_048582941.1">
    <property type="nucleotide sequence ID" value="NZ_LFNT01000024.1"/>
</dbReference>
<keyword evidence="7" id="KW-0479">Metal-binding</keyword>
<feature type="region of interest" description="Disordered" evidence="8">
    <location>
        <begin position="392"/>
        <end position="426"/>
    </location>
</feature>
<evidence type="ECO:0000313" key="11">
    <source>
        <dbReference type="Proteomes" id="UP000037432"/>
    </source>
</evidence>
<dbReference type="GO" id="GO:0071555">
    <property type="term" value="P:cell wall organization"/>
    <property type="evidence" value="ECO:0007669"/>
    <property type="project" value="TreeGrafter"/>
</dbReference>
<dbReference type="GO" id="GO:0016780">
    <property type="term" value="F:phosphotransferase activity, for other substituted phosphate groups"/>
    <property type="evidence" value="ECO:0007669"/>
    <property type="project" value="InterPro"/>
</dbReference>
<dbReference type="OrthoDB" id="9783652at2"/>
<dbReference type="AlphaFoldDB" id="A0A0J7ZCC3"/>
<keyword evidence="7" id="KW-0460">Magnesium</keyword>
<feature type="transmembrane region" description="Helical" evidence="9">
    <location>
        <begin position="227"/>
        <end position="247"/>
    </location>
</feature>
<dbReference type="CDD" id="cd06853">
    <property type="entry name" value="GT_WecA_like"/>
    <property type="match status" value="1"/>
</dbReference>
<evidence type="ECO:0000256" key="6">
    <source>
        <dbReference type="ARBA" id="ARBA00023136"/>
    </source>
</evidence>
<evidence type="ECO:0000256" key="9">
    <source>
        <dbReference type="SAM" id="Phobius"/>
    </source>
</evidence>
<dbReference type="Proteomes" id="UP000037432">
    <property type="component" value="Unassembled WGS sequence"/>
</dbReference>
<keyword evidence="5 9" id="KW-1133">Transmembrane helix</keyword>
<dbReference type="PANTHER" id="PTHR22926:SF3">
    <property type="entry name" value="UNDECAPRENYL-PHOSPHATE ALPHA-N-ACETYLGLUCOSAMINYL 1-PHOSPHATE TRANSFERASE"/>
    <property type="match status" value="1"/>
</dbReference>
<evidence type="ECO:0000256" key="1">
    <source>
        <dbReference type="ARBA" id="ARBA00004651"/>
    </source>
</evidence>
<dbReference type="InterPro" id="IPR000715">
    <property type="entry name" value="Glycosyl_transferase_4"/>
</dbReference>
<evidence type="ECO:0000256" key="2">
    <source>
        <dbReference type="ARBA" id="ARBA00022475"/>
    </source>
</evidence>
<evidence type="ECO:0000256" key="3">
    <source>
        <dbReference type="ARBA" id="ARBA00022679"/>
    </source>
</evidence>
<feature type="transmembrane region" description="Helical" evidence="9">
    <location>
        <begin position="141"/>
        <end position="161"/>
    </location>
</feature>
<evidence type="ECO:0000256" key="8">
    <source>
        <dbReference type="SAM" id="MobiDB-lite"/>
    </source>
</evidence>
<feature type="transmembrane region" description="Helical" evidence="9">
    <location>
        <begin position="267"/>
        <end position="292"/>
    </location>
</feature>
<keyword evidence="3 10" id="KW-0808">Transferase</keyword>
<evidence type="ECO:0000256" key="7">
    <source>
        <dbReference type="PIRSR" id="PIRSR600715-1"/>
    </source>
</evidence>
<evidence type="ECO:0000256" key="5">
    <source>
        <dbReference type="ARBA" id="ARBA00022989"/>
    </source>
</evidence>
<keyword evidence="6 9" id="KW-0472">Membrane</keyword>
<proteinExistence type="predicted"/>
<comment type="subcellular location">
    <subcellularLocation>
        <location evidence="1">Cell membrane</location>
        <topology evidence="1">Multi-pass membrane protein</topology>
    </subcellularLocation>
</comment>
<feature type="transmembrane region" description="Helical" evidence="9">
    <location>
        <begin position="48"/>
        <end position="68"/>
    </location>
</feature>
<feature type="transmembrane region" description="Helical" evidence="9">
    <location>
        <begin position="323"/>
        <end position="343"/>
    </location>
</feature>
<feature type="binding site" evidence="7">
    <location>
        <position position="226"/>
    </location>
    <ligand>
        <name>Mg(2+)</name>
        <dbReference type="ChEBI" id="CHEBI:18420"/>
    </ligand>
</feature>
<organism evidence="10 11">
    <name type="scientific">Streptomyces viridochromogenes</name>
    <dbReference type="NCBI Taxonomy" id="1938"/>
    <lineage>
        <taxon>Bacteria</taxon>
        <taxon>Bacillati</taxon>
        <taxon>Actinomycetota</taxon>
        <taxon>Actinomycetes</taxon>
        <taxon>Kitasatosporales</taxon>
        <taxon>Streptomycetaceae</taxon>
        <taxon>Streptomyces</taxon>
    </lineage>
</organism>
<comment type="cofactor">
    <cofactor evidence="7">
        <name>Mg(2+)</name>
        <dbReference type="ChEBI" id="CHEBI:18420"/>
    </cofactor>
</comment>
<feature type="compositionally biased region" description="Low complexity" evidence="8">
    <location>
        <begin position="393"/>
        <end position="409"/>
    </location>
</feature>
<keyword evidence="4 9" id="KW-0812">Transmembrane</keyword>
<feature type="binding site" evidence="7">
    <location>
        <position position="159"/>
    </location>
    <ligand>
        <name>Mg(2+)</name>
        <dbReference type="ChEBI" id="CHEBI:18420"/>
    </ligand>
</feature>
<dbReference type="GO" id="GO:0044038">
    <property type="term" value="P:cell wall macromolecule biosynthetic process"/>
    <property type="evidence" value="ECO:0007669"/>
    <property type="project" value="TreeGrafter"/>
</dbReference>
<comment type="caution">
    <text evidence="10">The sequence shown here is derived from an EMBL/GenBank/DDBJ whole genome shotgun (WGS) entry which is preliminary data.</text>
</comment>
<feature type="transmembrane region" description="Helical" evidence="9">
    <location>
        <begin position="194"/>
        <end position="215"/>
    </location>
</feature>
<reference evidence="10 11" key="1">
    <citation type="submission" date="2015-06" db="EMBL/GenBank/DDBJ databases">
        <authorList>
            <person name="Ju K.-S."/>
            <person name="Doroghazi J.R."/>
            <person name="Metcalf W.W."/>
        </authorList>
    </citation>
    <scope>NUCLEOTIDE SEQUENCE [LARGE SCALE GENOMIC DNA]</scope>
    <source>
        <strain evidence="10 11">NRRL 3414</strain>
    </source>
</reference>
<dbReference type="GO" id="GO:0009103">
    <property type="term" value="P:lipopolysaccharide biosynthetic process"/>
    <property type="evidence" value="ECO:0007669"/>
    <property type="project" value="TreeGrafter"/>
</dbReference>